<feature type="compositionally biased region" description="Low complexity" evidence="4">
    <location>
        <begin position="416"/>
        <end position="432"/>
    </location>
</feature>
<dbReference type="AlphaFoldDB" id="A0A172UFM4"/>
<name>A0A172UFM4_9MYCO</name>
<dbReference type="Proteomes" id="UP000077143">
    <property type="component" value="Chromosome"/>
</dbReference>
<evidence type="ECO:0000313" key="6">
    <source>
        <dbReference type="EMBL" id="ANE77962.1"/>
    </source>
</evidence>
<feature type="compositionally biased region" description="Low complexity" evidence="4">
    <location>
        <begin position="461"/>
        <end position="471"/>
    </location>
</feature>
<dbReference type="Gene3D" id="3.20.20.80">
    <property type="entry name" value="Glycosidases"/>
    <property type="match status" value="1"/>
</dbReference>
<feature type="region of interest" description="Disordered" evidence="4">
    <location>
        <begin position="416"/>
        <end position="509"/>
    </location>
</feature>
<dbReference type="SUPFAM" id="SSF51445">
    <property type="entry name" value="(Trans)glycosidases"/>
    <property type="match status" value="1"/>
</dbReference>
<dbReference type="EMBL" id="CP015596">
    <property type="protein sequence ID" value="ANE77962.1"/>
    <property type="molecule type" value="Genomic_DNA"/>
</dbReference>
<dbReference type="STRING" id="1682113.A7U43_00245"/>
<dbReference type="GO" id="GO:0000272">
    <property type="term" value="P:polysaccharide catabolic process"/>
    <property type="evidence" value="ECO:0007669"/>
    <property type="project" value="InterPro"/>
</dbReference>
<reference evidence="6 7" key="1">
    <citation type="submission" date="2016-05" db="EMBL/GenBank/DDBJ databases">
        <title>Complete genome sequence of a phthalic acid esters degrading Mycobacterium sp. YC-RL4.</title>
        <authorList>
            <person name="Ren L."/>
            <person name="Fan S."/>
            <person name="Ruth N."/>
            <person name="Jia Y."/>
            <person name="Wang J."/>
            <person name="Qiao C."/>
        </authorList>
    </citation>
    <scope>NUCLEOTIDE SEQUENCE [LARGE SCALE GENOMIC DNA]</scope>
    <source>
        <strain evidence="6 7">YC-RL4</strain>
    </source>
</reference>
<dbReference type="Pfam" id="PF00150">
    <property type="entry name" value="Cellulase"/>
    <property type="match status" value="1"/>
</dbReference>
<gene>
    <name evidence="6" type="ORF">A7U43_00245</name>
</gene>
<feature type="region of interest" description="Disordered" evidence="4">
    <location>
        <begin position="357"/>
        <end position="389"/>
    </location>
</feature>
<dbReference type="InterPro" id="IPR017853">
    <property type="entry name" value="GH"/>
</dbReference>
<proteinExistence type="inferred from homology"/>
<keyword evidence="7" id="KW-1185">Reference proteome</keyword>
<evidence type="ECO:0000256" key="1">
    <source>
        <dbReference type="ARBA" id="ARBA00022801"/>
    </source>
</evidence>
<sequence length="509" mass="53975">MGAAPPSSMSPHEDAVRQVAVDVSLTAAIDTSSNAVGIAESELYFMTPEEVGVALDTMQSMGVTQFRMFIPWRAVEPMPGVYNWTEVDKVIDAAEQRGMAVLGAVTSTPTWASDVQDSAYGAPRDPEDFGAFMGELASRYGAGDGDPESARISAYEIWNEPQSSVFWSPRPDPAAYTELLKAGYTAIKAVDPSGTVVGGVVTAGLTWGGVNISPVEFVQTMYESGAAGYFDALSYHPYNYDWKFGDGAGNAISAVGQLEAMQALMEQYGDGEKEVWTSEYGLPTSYVSEAQQAEFIDDFMDTWSEHEGTGPMFIYSLVDRNSASTDVEDTWGLFRDDYTPKQAAAVVQAWIAENGPAPTEELPPIDEIPDLGVPTEPIDPVTEEPSTEAVDPVAEAVANWQQSLADAAANWAAAWGQTDSTTSTSTTVPSTTGFEAEDEEPADATDPALESTDSARAALVEATQAEPTTTETESESELTDTSTTTGSESTDAESAGSTESDSSTSAAQG</sequence>
<dbReference type="InterPro" id="IPR051923">
    <property type="entry name" value="Glycosyl_Hydrolase_39"/>
</dbReference>
<feature type="domain" description="Glycoside hydrolase family 5" evidence="5">
    <location>
        <begin position="33"/>
        <end position="287"/>
    </location>
</feature>
<dbReference type="PANTHER" id="PTHR12631">
    <property type="entry name" value="ALPHA-L-IDURONIDASE"/>
    <property type="match status" value="1"/>
</dbReference>
<dbReference type="InterPro" id="IPR001547">
    <property type="entry name" value="Glyco_hydro_5"/>
</dbReference>
<protein>
    <recommendedName>
        <fullName evidence="5">Glycoside hydrolase family 5 domain-containing protein</fullName>
    </recommendedName>
</protein>
<evidence type="ECO:0000313" key="7">
    <source>
        <dbReference type="Proteomes" id="UP000077143"/>
    </source>
</evidence>
<dbReference type="PANTHER" id="PTHR12631:SF10">
    <property type="entry name" value="BETA-XYLOSIDASE-LIKE PROTEIN-RELATED"/>
    <property type="match status" value="1"/>
</dbReference>
<keyword evidence="1 3" id="KW-0378">Hydrolase</keyword>
<keyword evidence="2 3" id="KW-0326">Glycosidase</keyword>
<organism evidence="6 7">
    <name type="scientific">Mycobacterium adipatum</name>
    <dbReference type="NCBI Taxonomy" id="1682113"/>
    <lineage>
        <taxon>Bacteria</taxon>
        <taxon>Bacillati</taxon>
        <taxon>Actinomycetota</taxon>
        <taxon>Actinomycetes</taxon>
        <taxon>Mycobacteriales</taxon>
        <taxon>Mycobacteriaceae</taxon>
        <taxon>Mycobacterium</taxon>
    </lineage>
</organism>
<dbReference type="KEGG" id="madi:A7U43_00245"/>
<evidence type="ECO:0000259" key="5">
    <source>
        <dbReference type="Pfam" id="PF00150"/>
    </source>
</evidence>
<accession>A0A172UFM4</accession>
<comment type="similarity">
    <text evidence="3">Belongs to the glycosyl hydrolase 5 (cellulase A) family.</text>
</comment>
<dbReference type="GO" id="GO:0004553">
    <property type="term" value="F:hydrolase activity, hydrolyzing O-glycosyl compounds"/>
    <property type="evidence" value="ECO:0007669"/>
    <property type="project" value="InterPro"/>
</dbReference>
<evidence type="ECO:0000256" key="3">
    <source>
        <dbReference type="RuleBase" id="RU361153"/>
    </source>
</evidence>
<evidence type="ECO:0000256" key="4">
    <source>
        <dbReference type="SAM" id="MobiDB-lite"/>
    </source>
</evidence>
<evidence type="ECO:0000256" key="2">
    <source>
        <dbReference type="ARBA" id="ARBA00023295"/>
    </source>
</evidence>
<feature type="compositionally biased region" description="Low complexity" evidence="4">
    <location>
        <begin position="479"/>
        <end position="509"/>
    </location>
</feature>